<feature type="binding site" evidence="10">
    <location>
        <begin position="110"/>
        <end position="116"/>
    </location>
    <ligand>
        <name>ATP</name>
        <dbReference type="ChEBI" id="CHEBI:30616"/>
    </ligand>
</feature>
<comment type="catalytic activity">
    <reaction evidence="11">
        <text>D-alanyl-D-alanine + UDP-N-acetyl-alpha-D-muramoyl-L-alanyl-gamma-D-glutamyl-meso-2,6-diaminopimelate + ATP = UDP-N-acetyl-alpha-D-muramoyl-L-alanyl-gamma-D-glutamyl-meso-2,6-diaminopimeloyl-D-alanyl-D-alanine + ADP + phosphate + H(+)</text>
        <dbReference type="Rhea" id="RHEA:28374"/>
        <dbReference type="ChEBI" id="CHEBI:15378"/>
        <dbReference type="ChEBI" id="CHEBI:30616"/>
        <dbReference type="ChEBI" id="CHEBI:43474"/>
        <dbReference type="ChEBI" id="CHEBI:57822"/>
        <dbReference type="ChEBI" id="CHEBI:61386"/>
        <dbReference type="ChEBI" id="CHEBI:83905"/>
        <dbReference type="ChEBI" id="CHEBI:456216"/>
        <dbReference type="EC" id="6.3.2.10"/>
    </reaction>
</comment>
<feature type="domain" description="Mur ligase central" evidence="14">
    <location>
        <begin position="108"/>
        <end position="291"/>
    </location>
</feature>
<comment type="pathway">
    <text evidence="10 11">Cell wall biogenesis; peptidoglycan biosynthesis.</text>
</comment>
<dbReference type="PANTHER" id="PTHR43024:SF1">
    <property type="entry name" value="UDP-N-ACETYLMURAMOYL-TRIPEPTIDE--D-ALANYL-D-ALANINE LIGASE"/>
    <property type="match status" value="1"/>
</dbReference>
<dbReference type="GO" id="GO:0051301">
    <property type="term" value="P:cell division"/>
    <property type="evidence" value="ECO:0007669"/>
    <property type="project" value="UniProtKB-KW"/>
</dbReference>
<comment type="catalytic activity">
    <reaction evidence="10">
        <text>UDP-N-acetyl-alpha-D-muramoyl-L-alanyl-gamma-D-glutamyl-L-lysine + D-alanyl-D-alanine + ATP = UDP-N-acetyl-alpha-D-muramoyl-L-alanyl-gamma-D-glutamyl-L-lysyl-D-alanyl-D-alanine + ADP + phosphate + H(+)</text>
        <dbReference type="Rhea" id="RHEA:16085"/>
        <dbReference type="ChEBI" id="CHEBI:15378"/>
        <dbReference type="ChEBI" id="CHEBI:30616"/>
        <dbReference type="ChEBI" id="CHEBI:43474"/>
        <dbReference type="ChEBI" id="CHEBI:57822"/>
        <dbReference type="ChEBI" id="CHEBI:70758"/>
        <dbReference type="ChEBI" id="CHEBI:83903"/>
        <dbReference type="ChEBI" id="CHEBI:456216"/>
        <dbReference type="EC" id="6.3.2.10"/>
    </reaction>
</comment>
<dbReference type="NCBIfam" id="TIGR01143">
    <property type="entry name" value="murF"/>
    <property type="match status" value="1"/>
</dbReference>
<keyword evidence="8 10" id="KW-0131">Cell cycle</keyword>
<dbReference type="InterPro" id="IPR005863">
    <property type="entry name" value="UDP-N-AcMur_synth"/>
</dbReference>
<evidence type="ECO:0000256" key="4">
    <source>
        <dbReference type="ARBA" id="ARBA00022741"/>
    </source>
</evidence>
<dbReference type="EMBL" id="AMYT01000016">
    <property type="protein sequence ID" value="EKU27523.1"/>
    <property type="molecule type" value="Genomic_DNA"/>
</dbReference>
<dbReference type="PATRIC" id="fig|1234409.3.peg.505"/>
<keyword evidence="7 10" id="KW-0573">Peptidoglycan synthesis</keyword>
<dbReference type="STRING" id="1234409.C683_0545"/>
<evidence type="ECO:0000256" key="5">
    <source>
        <dbReference type="ARBA" id="ARBA00022840"/>
    </source>
</evidence>
<keyword evidence="3 10" id="KW-0132">Cell division</keyword>
<evidence type="ECO:0000313" key="15">
    <source>
        <dbReference type="EMBL" id="EKU27523.1"/>
    </source>
</evidence>
<evidence type="ECO:0000256" key="9">
    <source>
        <dbReference type="ARBA" id="ARBA00023316"/>
    </source>
</evidence>
<keyword evidence="5 10" id="KW-0067">ATP-binding</keyword>
<evidence type="ECO:0000256" key="7">
    <source>
        <dbReference type="ARBA" id="ARBA00022984"/>
    </source>
</evidence>
<dbReference type="InterPro" id="IPR036565">
    <property type="entry name" value="Mur-like_cat_sf"/>
</dbReference>
<evidence type="ECO:0000256" key="2">
    <source>
        <dbReference type="ARBA" id="ARBA00022598"/>
    </source>
</evidence>
<dbReference type="Gene3D" id="3.40.1390.10">
    <property type="entry name" value="MurE/MurF, N-terminal domain"/>
    <property type="match status" value="1"/>
</dbReference>
<dbReference type="EC" id="6.3.2.10" evidence="10 11"/>
<evidence type="ECO:0000256" key="10">
    <source>
        <dbReference type="HAMAP-Rule" id="MF_02019"/>
    </source>
</evidence>
<evidence type="ECO:0000313" key="16">
    <source>
        <dbReference type="Proteomes" id="UP000016057"/>
    </source>
</evidence>
<evidence type="ECO:0000259" key="14">
    <source>
        <dbReference type="Pfam" id="PF08245"/>
    </source>
</evidence>
<dbReference type="InterPro" id="IPR035911">
    <property type="entry name" value="MurE/MurF_N"/>
</dbReference>
<keyword evidence="1 10" id="KW-0963">Cytoplasm</keyword>
<evidence type="ECO:0000259" key="12">
    <source>
        <dbReference type="Pfam" id="PF01225"/>
    </source>
</evidence>
<dbReference type="GO" id="GO:0008360">
    <property type="term" value="P:regulation of cell shape"/>
    <property type="evidence" value="ECO:0007669"/>
    <property type="project" value="UniProtKB-KW"/>
</dbReference>
<protein>
    <recommendedName>
        <fullName evidence="10 11">UDP-N-acetylmuramoyl-tripeptide--D-alanyl-D-alanine ligase</fullName>
        <ecNumber evidence="10 11">6.3.2.10</ecNumber>
    </recommendedName>
    <alternativeName>
        <fullName evidence="10">D-alanyl-D-alanine-adding enzyme</fullName>
    </alternativeName>
</protein>
<feature type="domain" description="Mur ligase C-terminal" evidence="13">
    <location>
        <begin position="315"/>
        <end position="440"/>
    </location>
</feature>
<comment type="similarity">
    <text evidence="10">Belongs to the MurCDEF family. MurF subfamily.</text>
</comment>
<dbReference type="InterPro" id="IPR051046">
    <property type="entry name" value="MurCDEF_CellWall_CoF430Synth"/>
</dbReference>
<keyword evidence="2 10" id="KW-0436">Ligase</keyword>
<proteinExistence type="inferred from homology"/>
<evidence type="ECO:0000256" key="1">
    <source>
        <dbReference type="ARBA" id="ARBA00022490"/>
    </source>
</evidence>
<dbReference type="GO" id="GO:0008766">
    <property type="term" value="F:UDP-N-acetylmuramoylalanyl-D-glutamyl-2,6-diaminopimelate-D-alanyl-D-alanine ligase activity"/>
    <property type="evidence" value="ECO:0007669"/>
    <property type="project" value="RHEA"/>
</dbReference>
<dbReference type="GO" id="GO:0005524">
    <property type="term" value="F:ATP binding"/>
    <property type="evidence" value="ECO:0007669"/>
    <property type="project" value="UniProtKB-UniRule"/>
</dbReference>
<dbReference type="Pfam" id="PF01225">
    <property type="entry name" value="Mur_ligase"/>
    <property type="match status" value="1"/>
</dbReference>
<dbReference type="Pfam" id="PF02875">
    <property type="entry name" value="Mur_ligase_C"/>
    <property type="match status" value="1"/>
</dbReference>
<dbReference type="GO" id="GO:0047480">
    <property type="term" value="F:UDP-N-acetylmuramoyl-tripeptide-D-alanyl-D-alanine ligase activity"/>
    <property type="evidence" value="ECO:0007669"/>
    <property type="project" value="UniProtKB-UniRule"/>
</dbReference>
<dbReference type="UniPathway" id="UPA00219"/>
<dbReference type="Gene3D" id="3.40.1190.10">
    <property type="entry name" value="Mur-like, catalytic domain"/>
    <property type="match status" value="1"/>
</dbReference>
<dbReference type="GO" id="GO:0071555">
    <property type="term" value="P:cell wall organization"/>
    <property type="evidence" value="ECO:0007669"/>
    <property type="project" value="UniProtKB-KW"/>
</dbReference>
<dbReference type="AlphaFoldDB" id="K8ZLW9"/>
<dbReference type="OrthoDB" id="9801978at2"/>
<dbReference type="Pfam" id="PF08245">
    <property type="entry name" value="Mur_ligase_M"/>
    <property type="match status" value="1"/>
</dbReference>
<sequence>MELSFWEIAKVVSASNDYQQWEDFALSGIEFDSRKIEVGNLFVPLPGVRDGHQFAKSAKEKGAAATFWAKTQKERPDFPYLEVEDPTVAFQQLAAYYRQKLNPMVVAITGSNGKTTTKDMCAAVLEQKYKTFKTQGNYNNEYGLPYTILHMPTDTEALVLEMGMDGADQISLLTKIAQPDFAAITMIGESHIENLGSREGIAKAKWEIVQGLKEDGTIVLPFDEPLLRSLAQNISQSVLYFGLTKEADIWGEVVAVSQKETTFLSNLGSTEITLPIIGDYNVKNALIALAIGQLCEVPFSFMVQGLEHFKATKNRAEWLEGKNGLEILSDVYNANPTAMKVIIDNFSQLETPKRKVLVLGDMLELGEDARLLHASVGEHIFPEQIDAVYLYGDLIQDLQTALEKKASSWVHYYPLDQKEKLVTDLQKYCDSQTMMLLKASNGTNLLSVVEKLQDER</sequence>
<organism evidence="15 16">
    <name type="scientific">Catellicoccus marimammalium M35/04/3</name>
    <dbReference type="NCBI Taxonomy" id="1234409"/>
    <lineage>
        <taxon>Bacteria</taxon>
        <taxon>Bacillati</taxon>
        <taxon>Bacillota</taxon>
        <taxon>Bacilli</taxon>
        <taxon>Lactobacillales</taxon>
        <taxon>Enterococcaceae</taxon>
        <taxon>Catellicoccus</taxon>
    </lineage>
</organism>
<dbReference type="GO" id="GO:0005737">
    <property type="term" value="C:cytoplasm"/>
    <property type="evidence" value="ECO:0007669"/>
    <property type="project" value="UniProtKB-SubCell"/>
</dbReference>
<evidence type="ECO:0000256" key="8">
    <source>
        <dbReference type="ARBA" id="ARBA00023306"/>
    </source>
</evidence>
<dbReference type="InterPro" id="IPR000713">
    <property type="entry name" value="Mur_ligase_N"/>
</dbReference>
<keyword evidence="4 10" id="KW-0547">Nucleotide-binding</keyword>
<keyword evidence="6 10" id="KW-0133">Cell shape</keyword>
<name>K8ZLW9_9ENTE</name>
<dbReference type="SUPFAM" id="SSF53244">
    <property type="entry name" value="MurD-like peptide ligases, peptide-binding domain"/>
    <property type="match status" value="1"/>
</dbReference>
<comment type="caution">
    <text evidence="15">The sequence shown here is derived from an EMBL/GenBank/DDBJ whole genome shotgun (WGS) entry which is preliminary data.</text>
</comment>
<keyword evidence="9 10" id="KW-0961">Cell wall biogenesis/degradation</keyword>
<gene>
    <name evidence="10" type="primary">murF</name>
    <name evidence="15" type="ORF">C683_0545</name>
</gene>
<evidence type="ECO:0000259" key="13">
    <source>
        <dbReference type="Pfam" id="PF02875"/>
    </source>
</evidence>
<dbReference type="Gene3D" id="3.90.190.20">
    <property type="entry name" value="Mur ligase, C-terminal domain"/>
    <property type="match status" value="1"/>
</dbReference>
<dbReference type="GO" id="GO:0009252">
    <property type="term" value="P:peptidoglycan biosynthetic process"/>
    <property type="evidence" value="ECO:0007669"/>
    <property type="project" value="UniProtKB-UniRule"/>
</dbReference>
<dbReference type="Proteomes" id="UP000016057">
    <property type="component" value="Unassembled WGS sequence"/>
</dbReference>
<dbReference type="InterPro" id="IPR004101">
    <property type="entry name" value="Mur_ligase_C"/>
</dbReference>
<comment type="function">
    <text evidence="10 11">Involved in cell wall formation. Catalyzes the final step in the synthesis of UDP-N-acetylmuramoyl-pentapeptide, the precursor of murein.</text>
</comment>
<dbReference type="RefSeq" id="WP_009489643.1">
    <property type="nucleotide sequence ID" value="NZ_AMYT01000016.1"/>
</dbReference>
<dbReference type="InterPro" id="IPR013221">
    <property type="entry name" value="Mur_ligase_cen"/>
</dbReference>
<evidence type="ECO:0000256" key="6">
    <source>
        <dbReference type="ARBA" id="ARBA00022960"/>
    </source>
</evidence>
<feature type="domain" description="Mur ligase N-terminal catalytic" evidence="12">
    <location>
        <begin position="27"/>
        <end position="95"/>
    </location>
</feature>
<dbReference type="eggNOG" id="COG0770">
    <property type="taxonomic scope" value="Bacteria"/>
</dbReference>
<reference evidence="15 16" key="1">
    <citation type="journal article" date="2013" name="Genome Announc.">
        <title>Draft Genome Sequence of Catellicoccus marimammalium, a Novel Species Commonly Found in Gull Feces.</title>
        <authorList>
            <person name="Weigand M.R."/>
            <person name="Ryu H."/>
            <person name="Bozcek L."/>
            <person name="Konstantinidis K.T."/>
            <person name="Santo Domingo J.W."/>
        </authorList>
    </citation>
    <scope>NUCLEOTIDE SEQUENCE [LARGE SCALE GENOMIC DNA]</scope>
    <source>
        <strain evidence="15 16">M35/04/3</strain>
    </source>
</reference>
<evidence type="ECO:0000256" key="3">
    <source>
        <dbReference type="ARBA" id="ARBA00022618"/>
    </source>
</evidence>
<comment type="subcellular location">
    <subcellularLocation>
        <location evidence="10 11">Cytoplasm</location>
    </subcellularLocation>
</comment>
<keyword evidence="16" id="KW-1185">Reference proteome</keyword>
<dbReference type="SUPFAM" id="SSF63418">
    <property type="entry name" value="MurE/MurF N-terminal domain"/>
    <property type="match status" value="1"/>
</dbReference>
<evidence type="ECO:0000256" key="11">
    <source>
        <dbReference type="RuleBase" id="RU004136"/>
    </source>
</evidence>
<dbReference type="SUPFAM" id="SSF53623">
    <property type="entry name" value="MurD-like peptide ligases, catalytic domain"/>
    <property type="match status" value="1"/>
</dbReference>
<accession>K8ZLW9</accession>
<dbReference type="PANTHER" id="PTHR43024">
    <property type="entry name" value="UDP-N-ACETYLMURAMOYL-TRIPEPTIDE--D-ALANYL-D-ALANINE LIGASE"/>
    <property type="match status" value="1"/>
</dbReference>
<dbReference type="HAMAP" id="MF_02019">
    <property type="entry name" value="MurF"/>
    <property type="match status" value="1"/>
</dbReference>
<dbReference type="InterPro" id="IPR036615">
    <property type="entry name" value="Mur_ligase_C_dom_sf"/>
</dbReference>